<proteinExistence type="predicted"/>
<feature type="compositionally biased region" description="Polar residues" evidence="1">
    <location>
        <begin position="613"/>
        <end position="635"/>
    </location>
</feature>
<feature type="region of interest" description="Disordered" evidence="1">
    <location>
        <begin position="613"/>
        <end position="638"/>
    </location>
</feature>
<organism evidence="2 3">
    <name type="scientific">Pseudocohnilembus persalinus</name>
    <name type="common">Ciliate</name>
    <dbReference type="NCBI Taxonomy" id="266149"/>
    <lineage>
        <taxon>Eukaryota</taxon>
        <taxon>Sar</taxon>
        <taxon>Alveolata</taxon>
        <taxon>Ciliophora</taxon>
        <taxon>Intramacronucleata</taxon>
        <taxon>Oligohymenophorea</taxon>
        <taxon>Scuticociliatia</taxon>
        <taxon>Philasterida</taxon>
        <taxon>Pseudocohnilembidae</taxon>
        <taxon>Pseudocohnilembus</taxon>
    </lineage>
</organism>
<evidence type="ECO:0000313" key="3">
    <source>
        <dbReference type="Proteomes" id="UP000054937"/>
    </source>
</evidence>
<name>A0A0V0QBX7_PSEPJ</name>
<evidence type="ECO:0000256" key="1">
    <source>
        <dbReference type="SAM" id="MobiDB-lite"/>
    </source>
</evidence>
<reference evidence="2 3" key="1">
    <citation type="journal article" date="2015" name="Sci. Rep.">
        <title>Genome of the facultative scuticociliatosis pathogen Pseudocohnilembus persalinus provides insight into its virulence through horizontal gene transfer.</title>
        <authorList>
            <person name="Xiong J."/>
            <person name="Wang G."/>
            <person name="Cheng J."/>
            <person name="Tian M."/>
            <person name="Pan X."/>
            <person name="Warren A."/>
            <person name="Jiang C."/>
            <person name="Yuan D."/>
            <person name="Miao W."/>
        </authorList>
    </citation>
    <scope>NUCLEOTIDE SEQUENCE [LARGE SCALE GENOMIC DNA]</scope>
    <source>
        <strain evidence="2">36N120E</strain>
    </source>
</reference>
<accession>A0A0V0QBX7</accession>
<dbReference type="Proteomes" id="UP000054937">
    <property type="component" value="Unassembled WGS sequence"/>
</dbReference>
<evidence type="ECO:0000313" key="2">
    <source>
        <dbReference type="EMBL" id="KRW99631.1"/>
    </source>
</evidence>
<sequence>MAARKSNILQSQDINTQNQLIIQEKWLQNINHSQVQFDFLIAAFHQIQIHATKQNNKLLSKLQNQDLIQEYLTKNPEFFYKNDGTLFKIEYYEKNRAKQYEKLKLKLLPDNIFDIQFLLQKNGAKMGGTEFREVKLSQNGVLIQSKNQDKTREIQLPEKQIVEDKNKENIDKTQIFLNFRNIQLPLDLNYCKPALEVSFIQQKSQNDTDDSFFHRIINGKKLQPISSDLPYFRKIYQSLVSETAGSNIYNWVLYDNLQGMINEGNNNEGIFFKVKDLGQQDMIKLKIFDSLSFDDTAKTQYVEQIFLIRDILDFQGTNKLCYISLNKLVQNKLLYSAPSYYLSQVQTSYYKKYFEYMILNGNNFPDPIFPDYIKQINFNKDMIPVIVNLLSKIDYGYLKQQLRVFETYIINNYQNNEGVMRDLQRIIMKIYNEIVCKSKMDFLELYKLHFMFLDPYNTFVQEIKEMLKYIQEIKQKHIDNLTQQIELKLQDFSNQQLLQALFTMEELQNQNYNVQSLQSQISIQNPMKTYSLINRSNLSLGTIQIINENNSSYKNQQQQQIIESDSEESNKEQSLEYSDVDIGIFQQGKQNLIYNQSQIQSADQFVAQQLTKQKSPSSNKKYETNNLVPNPQQLGGQKIGKLNTQNELSSIPKIRESSNMILDDLEFNISNGKKIQSDKVRNNEGNFIMNSISQNKFKSKSTQNNYNRLENKIIEKDLNLEQDDPLKKSVR</sequence>
<keyword evidence="3" id="KW-1185">Reference proteome</keyword>
<gene>
    <name evidence="2" type="ORF">PPERSA_03432</name>
</gene>
<comment type="caution">
    <text evidence="2">The sequence shown here is derived from an EMBL/GenBank/DDBJ whole genome shotgun (WGS) entry which is preliminary data.</text>
</comment>
<dbReference type="AlphaFoldDB" id="A0A0V0QBX7"/>
<dbReference type="EMBL" id="LDAU01000205">
    <property type="protein sequence ID" value="KRW99631.1"/>
    <property type="molecule type" value="Genomic_DNA"/>
</dbReference>
<protein>
    <submittedName>
        <fullName evidence="2">Uncharacterized protein</fullName>
    </submittedName>
</protein>
<dbReference type="InParanoid" id="A0A0V0QBX7"/>